<dbReference type="WBParaSite" id="nRc.2.0.1.t24461-RA">
    <property type="protein sequence ID" value="nRc.2.0.1.t24461-RA"/>
    <property type="gene ID" value="nRc.2.0.1.g24461"/>
</dbReference>
<keyword evidence="1" id="KW-1185">Reference proteome</keyword>
<name>A0A915JFZ8_ROMCU</name>
<dbReference type="Proteomes" id="UP000887565">
    <property type="component" value="Unplaced"/>
</dbReference>
<evidence type="ECO:0000313" key="1">
    <source>
        <dbReference type="Proteomes" id="UP000887565"/>
    </source>
</evidence>
<organism evidence="1 2">
    <name type="scientific">Romanomermis culicivorax</name>
    <name type="common">Nematode worm</name>
    <dbReference type="NCBI Taxonomy" id="13658"/>
    <lineage>
        <taxon>Eukaryota</taxon>
        <taxon>Metazoa</taxon>
        <taxon>Ecdysozoa</taxon>
        <taxon>Nematoda</taxon>
        <taxon>Enoplea</taxon>
        <taxon>Dorylaimia</taxon>
        <taxon>Mermithida</taxon>
        <taxon>Mermithoidea</taxon>
        <taxon>Mermithidae</taxon>
        <taxon>Romanomermis</taxon>
    </lineage>
</organism>
<protein>
    <submittedName>
        <fullName evidence="2">Uncharacterized protein</fullName>
    </submittedName>
</protein>
<evidence type="ECO:0000313" key="2">
    <source>
        <dbReference type="WBParaSite" id="nRc.2.0.1.t24461-RA"/>
    </source>
</evidence>
<accession>A0A915JFZ8</accession>
<proteinExistence type="predicted"/>
<reference evidence="2" key="1">
    <citation type="submission" date="2022-11" db="UniProtKB">
        <authorList>
            <consortium name="WormBaseParasite"/>
        </authorList>
    </citation>
    <scope>IDENTIFICATION</scope>
</reference>
<sequence>MGGKLDLRELNLRTKKKKKRTWFDQKGIIHISPANIIDVNVEMYDVRHGLAEKRKNVKY</sequence>
<dbReference type="AlphaFoldDB" id="A0A915JFZ8"/>